<dbReference type="PANTHER" id="PTHR11165">
    <property type="entry name" value="SKP1"/>
    <property type="match status" value="1"/>
</dbReference>
<dbReference type="InterPro" id="IPR016897">
    <property type="entry name" value="SKP1"/>
</dbReference>
<proteinExistence type="predicted"/>
<dbReference type="InterPro" id="IPR011333">
    <property type="entry name" value="SKP1/BTB/POZ_sf"/>
</dbReference>
<dbReference type="EMBL" id="BTGU01000153">
    <property type="protein sequence ID" value="GMN63561.1"/>
    <property type="molecule type" value="Genomic_DNA"/>
</dbReference>
<evidence type="ECO:0000256" key="1">
    <source>
        <dbReference type="ARBA" id="ARBA00004906"/>
    </source>
</evidence>
<organism evidence="2 3">
    <name type="scientific">Ficus carica</name>
    <name type="common">Common fig</name>
    <dbReference type="NCBI Taxonomy" id="3494"/>
    <lineage>
        <taxon>Eukaryota</taxon>
        <taxon>Viridiplantae</taxon>
        <taxon>Streptophyta</taxon>
        <taxon>Embryophyta</taxon>
        <taxon>Tracheophyta</taxon>
        <taxon>Spermatophyta</taxon>
        <taxon>Magnoliopsida</taxon>
        <taxon>eudicotyledons</taxon>
        <taxon>Gunneridae</taxon>
        <taxon>Pentapetalae</taxon>
        <taxon>rosids</taxon>
        <taxon>fabids</taxon>
        <taxon>Rosales</taxon>
        <taxon>Moraceae</taxon>
        <taxon>Ficeae</taxon>
        <taxon>Ficus</taxon>
    </lineage>
</organism>
<accession>A0AA88J861</accession>
<dbReference type="Proteomes" id="UP001187192">
    <property type="component" value="Unassembled WGS sequence"/>
</dbReference>
<protein>
    <recommendedName>
        <fullName evidence="4">SKP1 component POZ domain-containing protein</fullName>
    </recommendedName>
</protein>
<keyword evidence="3" id="KW-1185">Reference proteome</keyword>
<dbReference type="AlphaFoldDB" id="A0AA88J861"/>
<comment type="caution">
    <text evidence="2">The sequence shown here is derived from an EMBL/GenBank/DDBJ whole genome shotgun (WGS) entry which is preliminary data.</text>
</comment>
<dbReference type="GO" id="GO:0006511">
    <property type="term" value="P:ubiquitin-dependent protein catabolic process"/>
    <property type="evidence" value="ECO:0007669"/>
    <property type="project" value="InterPro"/>
</dbReference>
<reference evidence="2" key="1">
    <citation type="submission" date="2023-07" db="EMBL/GenBank/DDBJ databases">
        <title>draft genome sequence of fig (Ficus carica).</title>
        <authorList>
            <person name="Takahashi T."/>
            <person name="Nishimura K."/>
        </authorList>
    </citation>
    <scope>NUCLEOTIDE SEQUENCE</scope>
</reference>
<dbReference type="InterPro" id="IPR036296">
    <property type="entry name" value="SKP1-like_dim_sf"/>
</dbReference>
<comment type="pathway">
    <text evidence="1">Protein modification; protein ubiquitination.</text>
</comment>
<evidence type="ECO:0000313" key="2">
    <source>
        <dbReference type="EMBL" id="GMN63561.1"/>
    </source>
</evidence>
<name>A0AA88J861_FICCA</name>
<dbReference type="Gene3D" id="3.30.710.10">
    <property type="entry name" value="Potassium Channel Kv1.1, Chain A"/>
    <property type="match status" value="1"/>
</dbReference>
<dbReference type="SUPFAM" id="SSF81382">
    <property type="entry name" value="Skp1 dimerisation domain-like"/>
    <property type="match status" value="1"/>
</dbReference>
<evidence type="ECO:0008006" key="4">
    <source>
        <dbReference type="Google" id="ProtNLM"/>
    </source>
</evidence>
<gene>
    <name evidence="2" type="ORF">TIFTF001_032638</name>
</gene>
<evidence type="ECO:0000313" key="3">
    <source>
        <dbReference type="Proteomes" id="UP001187192"/>
    </source>
</evidence>
<sequence>MELGYAGGVIDVPRTDRRIMSTMVEWCKKHTDEAATSDELKDWDVEFVMDMDQVFLSHLMLAADYLDGTELVDLLEQKVANMIKGKN</sequence>